<name>A0A8J8C7P1_9EURY</name>
<dbReference type="EMBL" id="JAHQXF010000002">
    <property type="protein sequence ID" value="MBV0925213.1"/>
    <property type="molecule type" value="Genomic_DNA"/>
</dbReference>
<evidence type="ECO:0000313" key="4">
    <source>
        <dbReference type="Proteomes" id="UP000766550"/>
    </source>
</evidence>
<dbReference type="Gene3D" id="3.40.50.2000">
    <property type="entry name" value="Glycogen Phosphorylase B"/>
    <property type="match status" value="2"/>
</dbReference>
<dbReference type="AlphaFoldDB" id="A0A8J8C7P1"/>
<feature type="domain" description="Glycosyl transferase family 1" evidence="1">
    <location>
        <begin position="188"/>
        <end position="351"/>
    </location>
</feature>
<dbReference type="PANTHER" id="PTHR45947:SF3">
    <property type="entry name" value="SULFOQUINOVOSYL TRANSFERASE SQD2"/>
    <property type="match status" value="1"/>
</dbReference>
<dbReference type="RefSeq" id="WP_162318050.1">
    <property type="nucleotide sequence ID" value="NZ_JAHQXF010000002.1"/>
</dbReference>
<reference evidence="3 4" key="1">
    <citation type="submission" date="2021-06" db="EMBL/GenBank/DDBJ databases">
        <title>New haloarchaea isolates fom saline soil.</title>
        <authorList>
            <person name="Duran-Viseras A."/>
            <person name="Sanchez-Porro C.S."/>
            <person name="Ventosa A."/>
        </authorList>
    </citation>
    <scope>NUCLEOTIDE SEQUENCE [LARGE SCALE GENOMIC DNA]</scope>
    <source>
        <strain evidence="3 4">JCM 183640</strain>
    </source>
</reference>
<dbReference type="InterPro" id="IPR001296">
    <property type="entry name" value="Glyco_trans_1"/>
</dbReference>
<organism evidence="3 4">
    <name type="scientific">Haloarcula limicola</name>
    <dbReference type="NCBI Taxonomy" id="1429915"/>
    <lineage>
        <taxon>Archaea</taxon>
        <taxon>Methanobacteriati</taxon>
        <taxon>Methanobacteriota</taxon>
        <taxon>Stenosarchaea group</taxon>
        <taxon>Halobacteria</taxon>
        <taxon>Halobacteriales</taxon>
        <taxon>Haloarculaceae</taxon>
        <taxon>Haloarcula</taxon>
    </lineage>
</organism>
<dbReference type="Pfam" id="PF13439">
    <property type="entry name" value="Glyco_transf_4"/>
    <property type="match status" value="1"/>
</dbReference>
<accession>A0A8J8C7P1</accession>
<gene>
    <name evidence="3" type="ORF">KTS45_13490</name>
</gene>
<dbReference type="OrthoDB" id="132546at2157"/>
<dbReference type="InterPro" id="IPR050194">
    <property type="entry name" value="Glycosyltransferase_grp1"/>
</dbReference>
<dbReference type="GO" id="GO:0016757">
    <property type="term" value="F:glycosyltransferase activity"/>
    <property type="evidence" value="ECO:0007669"/>
    <property type="project" value="InterPro"/>
</dbReference>
<keyword evidence="4" id="KW-1185">Reference proteome</keyword>
<evidence type="ECO:0000313" key="3">
    <source>
        <dbReference type="EMBL" id="MBV0925213.1"/>
    </source>
</evidence>
<comment type="caution">
    <text evidence="3">The sequence shown here is derived from an EMBL/GenBank/DDBJ whole genome shotgun (WGS) entry which is preliminary data.</text>
</comment>
<dbReference type="InterPro" id="IPR028098">
    <property type="entry name" value="Glyco_trans_4-like_N"/>
</dbReference>
<evidence type="ECO:0000259" key="2">
    <source>
        <dbReference type="Pfam" id="PF13439"/>
    </source>
</evidence>
<dbReference type="SUPFAM" id="SSF53756">
    <property type="entry name" value="UDP-Glycosyltransferase/glycogen phosphorylase"/>
    <property type="match status" value="1"/>
</dbReference>
<sequence>MEIIQVPHLYRPSIGGIENYAYRLNNSLSDAGHTTETITTDLSLDGGGPLEKDPNTKYCATTTTVYRNPVSIELYRRVRQSTADVYHLHSPWFLPTVEAAHAISRETPMILTIHGVVPPRHSVRARLLDKAYKPIAQYVLDCMDAVIVLGNSEKQSLLNRFNVPPGRVSVIPNGIRPKQYRVSETDVEAFNRKYGLDPATPTILSVCRLVPVKKPDVLVDAITTHLPDVDLDLVLIGSGDGEFFETLTDRADDRVTFLSTVDFDELQCAYHSSDVFAFTGTSEGLSTVVLEAMNASLPIVSTSAGALSDVITHGNNGWLLTTPPDATEVADAIQFYISNPDRRQAVGRRNRALVESSFDWEEIAARIEDLYQEVV</sequence>
<evidence type="ECO:0000259" key="1">
    <source>
        <dbReference type="Pfam" id="PF00534"/>
    </source>
</evidence>
<feature type="domain" description="Glycosyltransferase subfamily 4-like N-terminal" evidence="2">
    <location>
        <begin position="14"/>
        <end position="177"/>
    </location>
</feature>
<dbReference type="PANTHER" id="PTHR45947">
    <property type="entry name" value="SULFOQUINOVOSYL TRANSFERASE SQD2"/>
    <property type="match status" value="1"/>
</dbReference>
<dbReference type="Pfam" id="PF00534">
    <property type="entry name" value="Glycos_transf_1"/>
    <property type="match status" value="1"/>
</dbReference>
<proteinExistence type="predicted"/>
<dbReference type="CDD" id="cd03801">
    <property type="entry name" value="GT4_PimA-like"/>
    <property type="match status" value="1"/>
</dbReference>
<dbReference type="Proteomes" id="UP000766550">
    <property type="component" value="Unassembled WGS sequence"/>
</dbReference>
<protein>
    <submittedName>
        <fullName evidence="3">Glycosyltransferase family 4 protein</fullName>
    </submittedName>
</protein>